<keyword evidence="2" id="KW-1185">Reference proteome</keyword>
<dbReference type="KEGG" id="ani:ANIA_05896"/>
<dbReference type="AlphaFoldDB" id="Q5B0N4"/>
<evidence type="ECO:0000313" key="1">
    <source>
        <dbReference type="EMBL" id="CBF70614.1"/>
    </source>
</evidence>
<accession>Q5B0N4</accession>
<proteinExistence type="predicted"/>
<dbReference type="GeneID" id="2870705"/>
<protein>
    <submittedName>
        <fullName evidence="1">Uncharacterized protein</fullName>
    </submittedName>
</protein>
<name>Q5B0N4_EMENI</name>
<reference evidence="2" key="1">
    <citation type="journal article" date="2005" name="Nature">
        <title>Sequencing of Aspergillus nidulans and comparative analysis with A. fumigatus and A. oryzae.</title>
        <authorList>
            <person name="Galagan J.E."/>
            <person name="Calvo S.E."/>
            <person name="Cuomo C."/>
            <person name="Ma L.J."/>
            <person name="Wortman J.R."/>
            <person name="Batzoglou S."/>
            <person name="Lee S.I."/>
            <person name="Basturkmen M."/>
            <person name="Spevak C.C."/>
            <person name="Clutterbuck J."/>
            <person name="Kapitonov V."/>
            <person name="Jurka J."/>
            <person name="Scazzocchio C."/>
            <person name="Farman M."/>
            <person name="Butler J."/>
            <person name="Purcell S."/>
            <person name="Harris S."/>
            <person name="Braus G.H."/>
            <person name="Draht O."/>
            <person name="Busch S."/>
            <person name="D'Enfert C."/>
            <person name="Bouchier C."/>
            <person name="Goldman G.H."/>
            <person name="Bell-Pedersen D."/>
            <person name="Griffiths-Jones S."/>
            <person name="Doonan J.H."/>
            <person name="Yu J."/>
            <person name="Vienken K."/>
            <person name="Pain A."/>
            <person name="Freitag M."/>
            <person name="Selker E.U."/>
            <person name="Archer D.B."/>
            <person name="Penalva M.A."/>
            <person name="Oakley B.R."/>
            <person name="Momany M."/>
            <person name="Tanaka T."/>
            <person name="Kumagai T."/>
            <person name="Asai K."/>
            <person name="Machida M."/>
            <person name="Nierman W.C."/>
            <person name="Denning D.W."/>
            <person name="Caddick M."/>
            <person name="Hynes M."/>
            <person name="Paoletti M."/>
            <person name="Fischer R."/>
            <person name="Miller B."/>
            <person name="Dyer P."/>
            <person name="Sachs M.S."/>
            <person name="Osmani S.A."/>
            <person name="Birren B.W."/>
        </authorList>
    </citation>
    <scope>NUCLEOTIDE SEQUENCE [LARGE SCALE GENOMIC DNA]</scope>
    <source>
        <strain evidence="2">FGSC A4 / ATCC 38163 / CBS 112.46 / NRRL 194 / M139</strain>
    </source>
</reference>
<dbReference type="RefSeq" id="XP_663500.1">
    <property type="nucleotide sequence ID" value="XM_658408.1"/>
</dbReference>
<evidence type="ECO:0000313" key="2">
    <source>
        <dbReference type="Proteomes" id="UP000000560"/>
    </source>
</evidence>
<reference evidence="2" key="2">
    <citation type="journal article" date="2009" name="Fungal Genet. Biol.">
        <title>The 2008 update of the Aspergillus nidulans genome annotation: a community effort.</title>
        <authorList>
            <person name="Wortman J.R."/>
            <person name="Gilsenan J.M."/>
            <person name="Joardar V."/>
            <person name="Deegan J."/>
            <person name="Clutterbuck J."/>
            <person name="Andersen M.R."/>
            <person name="Archer D."/>
            <person name="Bencina M."/>
            <person name="Braus G."/>
            <person name="Coutinho P."/>
            <person name="von Dohren H."/>
            <person name="Doonan J."/>
            <person name="Driessen A.J."/>
            <person name="Durek P."/>
            <person name="Espeso E."/>
            <person name="Fekete E."/>
            <person name="Flipphi M."/>
            <person name="Estrada C.G."/>
            <person name="Geysens S."/>
            <person name="Goldman G."/>
            <person name="de Groot P.W."/>
            <person name="Hansen K."/>
            <person name="Harris S.D."/>
            <person name="Heinekamp T."/>
            <person name="Helmstaedt K."/>
            <person name="Henrissat B."/>
            <person name="Hofmann G."/>
            <person name="Homan T."/>
            <person name="Horio T."/>
            <person name="Horiuchi H."/>
            <person name="James S."/>
            <person name="Jones M."/>
            <person name="Karaffa L."/>
            <person name="Karanyi Z."/>
            <person name="Kato M."/>
            <person name="Keller N."/>
            <person name="Kelly D.E."/>
            <person name="Kiel J.A."/>
            <person name="Kim J.M."/>
            <person name="van der Klei I.J."/>
            <person name="Klis F.M."/>
            <person name="Kovalchuk A."/>
            <person name="Krasevec N."/>
            <person name="Kubicek C.P."/>
            <person name="Liu B."/>
            <person name="Maccabe A."/>
            <person name="Meyer V."/>
            <person name="Mirabito P."/>
            <person name="Miskei M."/>
            <person name="Mos M."/>
            <person name="Mullins J."/>
            <person name="Nelson D.R."/>
            <person name="Nielsen J."/>
            <person name="Oakley B.R."/>
            <person name="Osmani S.A."/>
            <person name="Pakula T."/>
            <person name="Paszewski A."/>
            <person name="Paulsen I."/>
            <person name="Pilsyk S."/>
            <person name="Pocsi I."/>
            <person name="Punt P.J."/>
            <person name="Ram A.F."/>
            <person name="Ren Q."/>
            <person name="Robellet X."/>
            <person name="Robson G."/>
            <person name="Seiboth B."/>
            <person name="van Solingen P."/>
            <person name="Specht T."/>
            <person name="Sun J."/>
            <person name="Taheri-Talesh N."/>
            <person name="Takeshita N."/>
            <person name="Ussery D."/>
            <person name="vanKuyk P.A."/>
            <person name="Visser H."/>
            <person name="van de Vondervoort P.J."/>
            <person name="de Vries R.P."/>
            <person name="Walton J."/>
            <person name="Xiang X."/>
            <person name="Xiong Y."/>
            <person name="Zeng A.P."/>
            <person name="Brandt B.W."/>
            <person name="Cornell M.J."/>
            <person name="van den Hondel C.A."/>
            <person name="Visser J."/>
            <person name="Oliver S.G."/>
            <person name="Turner G."/>
        </authorList>
    </citation>
    <scope>GENOME REANNOTATION</scope>
    <source>
        <strain evidence="2">FGSC A4 / ATCC 38163 / CBS 112.46 / NRRL 194 / M139</strain>
    </source>
</reference>
<dbReference type="HOGENOM" id="CLU_1562859_0_0_1"/>
<dbReference type="VEuPathDB" id="FungiDB:AN5896"/>
<dbReference type="InParanoid" id="Q5B0N4"/>
<gene>
    <name evidence="1" type="ORF">ANIA_05896</name>
</gene>
<accession>C8UZV5</accession>
<dbReference type="EMBL" id="BN001301">
    <property type="protein sequence ID" value="CBF70614.1"/>
    <property type="molecule type" value="Genomic_DNA"/>
</dbReference>
<dbReference type="Proteomes" id="UP000000560">
    <property type="component" value="Chromosome I"/>
</dbReference>
<organism evidence="1 2">
    <name type="scientific">Emericella nidulans (strain FGSC A4 / ATCC 38163 / CBS 112.46 / NRRL 194 / M139)</name>
    <name type="common">Aspergillus nidulans</name>
    <dbReference type="NCBI Taxonomy" id="227321"/>
    <lineage>
        <taxon>Eukaryota</taxon>
        <taxon>Fungi</taxon>
        <taxon>Dikarya</taxon>
        <taxon>Ascomycota</taxon>
        <taxon>Pezizomycotina</taxon>
        <taxon>Eurotiomycetes</taxon>
        <taxon>Eurotiomycetidae</taxon>
        <taxon>Eurotiales</taxon>
        <taxon>Aspergillaceae</taxon>
        <taxon>Aspergillus</taxon>
        <taxon>Aspergillus subgen. Nidulantes</taxon>
    </lineage>
</organism>
<sequence>MCAQCRKHYMLLALEAPDITSGRHPLALYERTRDTYPAVFTAQFRVGDPEETIRRLFSEVQQRASQLFKKTVHVYADVRIYSFRSPAQPPAVWASFLIDFPVLVQVDQDLKDAIFGDVAPHAQAVGWSEGIPLGMEEEDSDLDPDEQDDLCLFRLQWFMKRLTHFPGDVRL</sequence>
<dbReference type="OMA" id="WFMARAG"/>